<protein>
    <recommendedName>
        <fullName evidence="4">DNase I-like protein</fullName>
    </recommendedName>
</protein>
<reference evidence="2" key="2">
    <citation type="journal article" date="2023" name="Proc. Natl. Acad. Sci. U.S.A.">
        <title>A global phylogenomic analysis of the shiitake genus Lentinula.</title>
        <authorList>
            <person name="Sierra-Patev S."/>
            <person name="Min B."/>
            <person name="Naranjo-Ortiz M."/>
            <person name="Looney B."/>
            <person name="Konkel Z."/>
            <person name="Slot J.C."/>
            <person name="Sakamoto Y."/>
            <person name="Steenwyk J.L."/>
            <person name="Rokas A."/>
            <person name="Carro J."/>
            <person name="Camarero S."/>
            <person name="Ferreira P."/>
            <person name="Molpeceres G."/>
            <person name="Ruiz-Duenas F.J."/>
            <person name="Serrano A."/>
            <person name="Henrissat B."/>
            <person name="Drula E."/>
            <person name="Hughes K.W."/>
            <person name="Mata J.L."/>
            <person name="Ishikawa N.K."/>
            <person name="Vargas-Isla R."/>
            <person name="Ushijima S."/>
            <person name="Smith C.A."/>
            <person name="Donoghue J."/>
            <person name="Ahrendt S."/>
            <person name="Andreopoulos W."/>
            <person name="He G."/>
            <person name="LaButti K."/>
            <person name="Lipzen A."/>
            <person name="Ng V."/>
            <person name="Riley R."/>
            <person name="Sandor L."/>
            <person name="Barry K."/>
            <person name="Martinez A.T."/>
            <person name="Xiao Y."/>
            <person name="Gibbons J.G."/>
            <person name="Terashima K."/>
            <person name="Grigoriev I.V."/>
            <person name="Hibbett D."/>
        </authorList>
    </citation>
    <scope>NUCLEOTIDE SEQUENCE</scope>
    <source>
        <strain evidence="2">Sp2 HRB7682 ss15</strain>
    </source>
</reference>
<dbReference type="Gene3D" id="3.60.10.10">
    <property type="entry name" value="Endonuclease/exonuclease/phosphatase"/>
    <property type="match status" value="1"/>
</dbReference>
<feature type="non-terminal residue" evidence="2">
    <location>
        <position position="647"/>
    </location>
</feature>
<evidence type="ECO:0000313" key="3">
    <source>
        <dbReference type="Proteomes" id="UP001150238"/>
    </source>
</evidence>
<dbReference type="AlphaFoldDB" id="A0A9W9AKK7"/>
<feature type="compositionally biased region" description="Polar residues" evidence="1">
    <location>
        <begin position="10"/>
        <end position="24"/>
    </location>
</feature>
<evidence type="ECO:0000256" key="1">
    <source>
        <dbReference type="SAM" id="MobiDB-lite"/>
    </source>
</evidence>
<name>A0A9W9AKK7_9AGAR</name>
<dbReference type="SUPFAM" id="SSF56219">
    <property type="entry name" value="DNase I-like"/>
    <property type="match status" value="1"/>
</dbReference>
<dbReference type="EMBL" id="JANVFS010000013">
    <property type="protein sequence ID" value="KAJ4482850.1"/>
    <property type="molecule type" value="Genomic_DNA"/>
</dbReference>
<reference evidence="2" key="1">
    <citation type="submission" date="2022-08" db="EMBL/GenBank/DDBJ databases">
        <authorList>
            <consortium name="DOE Joint Genome Institute"/>
            <person name="Min B."/>
            <person name="Riley R."/>
            <person name="Sierra-Patev S."/>
            <person name="Naranjo-Ortiz M."/>
            <person name="Looney B."/>
            <person name="Konkel Z."/>
            <person name="Slot J.C."/>
            <person name="Sakamoto Y."/>
            <person name="Steenwyk J.L."/>
            <person name="Rokas A."/>
            <person name="Carro J."/>
            <person name="Camarero S."/>
            <person name="Ferreira P."/>
            <person name="Molpeceres G."/>
            <person name="Ruiz-Duenas F.J."/>
            <person name="Serrano A."/>
            <person name="Henrissat B."/>
            <person name="Drula E."/>
            <person name="Hughes K.W."/>
            <person name="Mata J.L."/>
            <person name="Ishikawa N.K."/>
            <person name="Vargas-Isla R."/>
            <person name="Ushijima S."/>
            <person name="Smith C.A."/>
            <person name="Ahrendt S."/>
            <person name="Andreopoulos W."/>
            <person name="He G."/>
            <person name="Labutti K."/>
            <person name="Lipzen A."/>
            <person name="Ng V."/>
            <person name="Sandor L."/>
            <person name="Barry K."/>
            <person name="Martinez A.T."/>
            <person name="Xiao Y."/>
            <person name="Gibbons J.G."/>
            <person name="Terashima K."/>
            <person name="Hibbett D.S."/>
            <person name="Grigoriev I.V."/>
        </authorList>
    </citation>
    <scope>NUCLEOTIDE SEQUENCE</scope>
    <source>
        <strain evidence="2">Sp2 HRB7682 ss15</strain>
    </source>
</reference>
<accession>A0A9W9AKK7</accession>
<evidence type="ECO:0000313" key="2">
    <source>
        <dbReference type="EMBL" id="KAJ4482850.1"/>
    </source>
</evidence>
<sequence>MGQIDLIEGTQRNNPPRNTVSNNQLRRHSNDRCHKRTKVSIKIAALNIKGHGNVNIDHTSNKWADIRLTMLQRQIGILVIGEGHMNAERRQEIERWSLVYEKDLKIYYTKLPNTPNAAGVAIALNKNITNSEGIQTYEVVEGHALLMETYWHENEKISILAIYAPNADAATNTTFWKKVQEFFTRNPRIQKPDFVLGDMNFVEEPLDRLPARSDPGAITEAFDELKRQLRLENGWRNTYPSSLKYTYKQKRTNELTRHSRLDRIYTKSDNMQQSYEWQIEQVGISTDHDMVSVRFTCENTPMTGKGRWIFPVHLIYDKVVKEFIENEGKLLEQQMDQVDQEEERDPNNNHQTLWANFKHRFTKLARERAKIVIPRINKEIAILKTKIDTISDDPLLSDDERSLSTAVLKETLTALEKQKLKSARSTAKGNYSIQGETISRYWSNLNKNKKKRDLILRLRIPHENNGNRAGPQIEPVIHYETNTQRMADMMRNHHELIQQDTDSIDQMEREQITEQVLNAVTVKISDAHKTDMKRKLTTTNVEEALKLSANYKAPGLDGICYEIWKIIHARCKNAQAHRKKAFNIVEVLKRVFNDIETFGMVSGTCFSESWMCPLYKKNDRAQMENYRPISLLNSDYKIMSKALTIKL</sequence>
<dbReference type="Proteomes" id="UP001150238">
    <property type="component" value="Unassembled WGS sequence"/>
</dbReference>
<dbReference type="PANTHER" id="PTHR19446">
    <property type="entry name" value="REVERSE TRANSCRIPTASES"/>
    <property type="match status" value="1"/>
</dbReference>
<proteinExistence type="predicted"/>
<gene>
    <name evidence="2" type="ORF">C8J55DRAFT_571573</name>
</gene>
<feature type="region of interest" description="Disordered" evidence="1">
    <location>
        <begin position="1"/>
        <end position="33"/>
    </location>
</feature>
<comment type="caution">
    <text evidence="2">The sequence shown here is derived from an EMBL/GenBank/DDBJ whole genome shotgun (WGS) entry which is preliminary data.</text>
</comment>
<evidence type="ECO:0008006" key="4">
    <source>
        <dbReference type="Google" id="ProtNLM"/>
    </source>
</evidence>
<dbReference type="InterPro" id="IPR036691">
    <property type="entry name" value="Endo/exonu/phosph_ase_sf"/>
</dbReference>
<organism evidence="2 3">
    <name type="scientific">Lentinula lateritia</name>
    <dbReference type="NCBI Taxonomy" id="40482"/>
    <lineage>
        <taxon>Eukaryota</taxon>
        <taxon>Fungi</taxon>
        <taxon>Dikarya</taxon>
        <taxon>Basidiomycota</taxon>
        <taxon>Agaricomycotina</taxon>
        <taxon>Agaricomycetes</taxon>
        <taxon>Agaricomycetidae</taxon>
        <taxon>Agaricales</taxon>
        <taxon>Marasmiineae</taxon>
        <taxon>Omphalotaceae</taxon>
        <taxon>Lentinula</taxon>
    </lineage>
</organism>